<keyword evidence="8" id="KW-1185">Reference proteome</keyword>
<protein>
    <recommendedName>
        <fullName evidence="9">Sodium:proton antiporter</fullName>
    </recommendedName>
</protein>
<comment type="subcellular location">
    <subcellularLocation>
        <location evidence="1">Cell membrane</location>
        <topology evidence="1">Multi-pass membrane protein</topology>
    </subcellularLocation>
</comment>
<dbReference type="GO" id="GO:0015075">
    <property type="term" value="F:monoatomic ion transmembrane transporter activity"/>
    <property type="evidence" value="ECO:0007669"/>
    <property type="project" value="InterPro"/>
</dbReference>
<comment type="caution">
    <text evidence="7">The sequence shown here is derived from an EMBL/GenBank/DDBJ whole genome shotgun (WGS) entry which is preliminary data.</text>
</comment>
<keyword evidence="3 6" id="KW-0812">Transmembrane</keyword>
<keyword evidence="2" id="KW-1003">Cell membrane</keyword>
<organism evidence="7 8">
    <name type="scientific">Gandjariella thermophila</name>
    <dbReference type="NCBI Taxonomy" id="1931992"/>
    <lineage>
        <taxon>Bacteria</taxon>
        <taxon>Bacillati</taxon>
        <taxon>Actinomycetota</taxon>
        <taxon>Actinomycetes</taxon>
        <taxon>Pseudonocardiales</taxon>
        <taxon>Pseudonocardiaceae</taxon>
        <taxon>Gandjariella</taxon>
    </lineage>
</organism>
<dbReference type="EMBL" id="BJFL01000004">
    <property type="protein sequence ID" value="GDY29643.1"/>
    <property type="molecule type" value="Genomic_DNA"/>
</dbReference>
<evidence type="ECO:0000256" key="2">
    <source>
        <dbReference type="ARBA" id="ARBA00022475"/>
    </source>
</evidence>
<evidence type="ECO:0000313" key="8">
    <source>
        <dbReference type="Proteomes" id="UP000298860"/>
    </source>
</evidence>
<dbReference type="RefSeq" id="WP_137812824.1">
    <property type="nucleotide sequence ID" value="NZ_BJFL01000004.1"/>
</dbReference>
<evidence type="ECO:0000313" key="7">
    <source>
        <dbReference type="EMBL" id="GDY29643.1"/>
    </source>
</evidence>
<dbReference type="GO" id="GO:0005886">
    <property type="term" value="C:plasma membrane"/>
    <property type="evidence" value="ECO:0007669"/>
    <property type="project" value="UniProtKB-SubCell"/>
</dbReference>
<reference evidence="8" key="1">
    <citation type="submission" date="2019-04" db="EMBL/GenBank/DDBJ databases">
        <title>Draft genome sequence of Pseudonocardiaceae bacterium SL3-2-4.</title>
        <authorList>
            <person name="Ningsih F."/>
            <person name="Yokota A."/>
            <person name="Sakai Y."/>
            <person name="Nanatani K."/>
            <person name="Yabe S."/>
            <person name="Oetari A."/>
            <person name="Sjamsuridzal W."/>
        </authorList>
    </citation>
    <scope>NUCLEOTIDE SEQUENCE [LARGE SCALE GENOMIC DNA]</scope>
    <source>
        <strain evidence="8">SL3-2-4</strain>
    </source>
</reference>
<name>A0A4D4J6T5_9PSEU</name>
<dbReference type="Pfam" id="PF04066">
    <property type="entry name" value="MrpF_PhaF"/>
    <property type="match status" value="1"/>
</dbReference>
<accession>A0A4D4J6T5</accession>
<keyword evidence="4 6" id="KW-1133">Transmembrane helix</keyword>
<feature type="transmembrane region" description="Helical" evidence="6">
    <location>
        <begin position="29"/>
        <end position="50"/>
    </location>
</feature>
<keyword evidence="5 6" id="KW-0472">Membrane</keyword>
<dbReference type="InterPro" id="IPR007208">
    <property type="entry name" value="MrpF/PhaF-like"/>
</dbReference>
<dbReference type="Proteomes" id="UP000298860">
    <property type="component" value="Unassembled WGS sequence"/>
</dbReference>
<evidence type="ECO:0000256" key="5">
    <source>
        <dbReference type="ARBA" id="ARBA00023136"/>
    </source>
</evidence>
<evidence type="ECO:0000256" key="4">
    <source>
        <dbReference type="ARBA" id="ARBA00022989"/>
    </source>
</evidence>
<proteinExistence type="predicted"/>
<evidence type="ECO:0000256" key="1">
    <source>
        <dbReference type="ARBA" id="ARBA00004651"/>
    </source>
</evidence>
<feature type="transmembrane region" description="Helical" evidence="6">
    <location>
        <begin position="57"/>
        <end position="80"/>
    </location>
</feature>
<sequence length="84" mass="8809">MNLWLIGAVALLLGGMVPALYLASRGDPVPRLVGLVLSGQVATLALLLLAQGFGQSSYLIVPLVLAVLSFPGVLVFTRLLRARP</sequence>
<evidence type="ECO:0008006" key="9">
    <source>
        <dbReference type="Google" id="ProtNLM"/>
    </source>
</evidence>
<evidence type="ECO:0000256" key="6">
    <source>
        <dbReference type="SAM" id="Phobius"/>
    </source>
</evidence>
<evidence type="ECO:0000256" key="3">
    <source>
        <dbReference type="ARBA" id="ARBA00022692"/>
    </source>
</evidence>
<gene>
    <name evidence="7" type="ORF">GTS_12760</name>
</gene>
<dbReference type="OrthoDB" id="4966558at2"/>
<dbReference type="AlphaFoldDB" id="A0A4D4J6T5"/>